<feature type="transmembrane region" description="Helical" evidence="6">
    <location>
        <begin position="28"/>
        <end position="47"/>
    </location>
</feature>
<dbReference type="RefSeq" id="WP_103427332.1">
    <property type="nucleotide sequence ID" value="NZ_CP026309.1"/>
</dbReference>
<protein>
    <recommendedName>
        <fullName evidence="7">VTT domain-containing protein</fullName>
    </recommendedName>
</protein>
<dbReference type="Proteomes" id="UP000236584">
    <property type="component" value="Chromosome"/>
</dbReference>
<organism evidence="8 9">
    <name type="scientific">Salinigranum rubrum</name>
    <dbReference type="NCBI Taxonomy" id="755307"/>
    <lineage>
        <taxon>Archaea</taxon>
        <taxon>Methanobacteriati</taxon>
        <taxon>Methanobacteriota</taxon>
        <taxon>Stenosarchaea group</taxon>
        <taxon>Halobacteria</taxon>
        <taxon>Halobacteriales</taxon>
        <taxon>Haloferacaceae</taxon>
        <taxon>Salinigranum</taxon>
    </lineage>
</organism>
<dbReference type="PANTHER" id="PTHR42709:SF6">
    <property type="entry name" value="UNDECAPRENYL PHOSPHATE TRANSPORTER A"/>
    <property type="match status" value="1"/>
</dbReference>
<evidence type="ECO:0000256" key="6">
    <source>
        <dbReference type="SAM" id="Phobius"/>
    </source>
</evidence>
<keyword evidence="3 6" id="KW-0812">Transmembrane</keyword>
<evidence type="ECO:0000313" key="8">
    <source>
        <dbReference type="EMBL" id="AUV83643.1"/>
    </source>
</evidence>
<evidence type="ECO:0000256" key="4">
    <source>
        <dbReference type="ARBA" id="ARBA00022989"/>
    </source>
</evidence>
<evidence type="ECO:0000259" key="7">
    <source>
        <dbReference type="Pfam" id="PF09335"/>
    </source>
</evidence>
<feature type="transmembrane region" description="Helical" evidence="6">
    <location>
        <begin position="151"/>
        <end position="172"/>
    </location>
</feature>
<dbReference type="GeneID" id="35594423"/>
<dbReference type="PANTHER" id="PTHR42709">
    <property type="entry name" value="ALKALINE PHOSPHATASE LIKE PROTEIN"/>
    <property type="match status" value="1"/>
</dbReference>
<feature type="transmembrane region" description="Helical" evidence="6">
    <location>
        <begin position="67"/>
        <end position="88"/>
    </location>
</feature>
<sequence>MVPVSPPVFAQFVGEMPPALRALLDSEWALVALFGVFVLEGAMLMYFMPSELIVPGSIVLLGPEALIPVLAVAVLGATLGQYALFLVAKHGGRAYLEEKRWFRVSPERLDKFDGWFDRWGPVAVPVSNALLFTRGMLTVPAGFAEMDDRRFVVYSAVGTLVFESVLATLYFVGVSWLF</sequence>
<evidence type="ECO:0000313" key="9">
    <source>
        <dbReference type="Proteomes" id="UP000236584"/>
    </source>
</evidence>
<dbReference type="GO" id="GO:0005886">
    <property type="term" value="C:plasma membrane"/>
    <property type="evidence" value="ECO:0007669"/>
    <property type="project" value="UniProtKB-SubCell"/>
</dbReference>
<comment type="subcellular location">
    <subcellularLocation>
        <location evidence="1">Cell membrane</location>
        <topology evidence="1">Multi-pass membrane protein</topology>
    </subcellularLocation>
</comment>
<dbReference type="EMBL" id="CP026309">
    <property type="protein sequence ID" value="AUV83643.1"/>
    <property type="molecule type" value="Genomic_DNA"/>
</dbReference>
<name>A0A2I8VNZ8_9EURY</name>
<feature type="domain" description="VTT" evidence="7">
    <location>
        <begin position="53"/>
        <end position="166"/>
    </location>
</feature>
<gene>
    <name evidence="8" type="ORF">C2R22_19985</name>
</gene>
<evidence type="ECO:0000256" key="3">
    <source>
        <dbReference type="ARBA" id="ARBA00022692"/>
    </source>
</evidence>
<dbReference type="Pfam" id="PF09335">
    <property type="entry name" value="VTT_dom"/>
    <property type="match status" value="1"/>
</dbReference>
<dbReference type="InterPro" id="IPR032816">
    <property type="entry name" value="VTT_dom"/>
</dbReference>
<accession>A0A2I8VNZ8</accession>
<keyword evidence="5 6" id="KW-0472">Membrane</keyword>
<reference evidence="8 9" key="1">
    <citation type="submission" date="2018-01" db="EMBL/GenBank/DDBJ databases">
        <title>Complete genome sequence of Salinigranum rubrum GX10T, an extremely halophilic archaeon isolated from a marine solar saltern.</title>
        <authorList>
            <person name="Han S."/>
        </authorList>
    </citation>
    <scope>NUCLEOTIDE SEQUENCE [LARGE SCALE GENOMIC DNA]</scope>
    <source>
        <strain evidence="8 9">GX10</strain>
    </source>
</reference>
<dbReference type="OrthoDB" id="204088at2157"/>
<dbReference type="InterPro" id="IPR051311">
    <property type="entry name" value="DedA_domain"/>
</dbReference>
<evidence type="ECO:0000256" key="1">
    <source>
        <dbReference type="ARBA" id="ARBA00004651"/>
    </source>
</evidence>
<dbReference type="AlphaFoldDB" id="A0A2I8VNZ8"/>
<proteinExistence type="predicted"/>
<keyword evidence="9" id="KW-1185">Reference proteome</keyword>
<evidence type="ECO:0000256" key="5">
    <source>
        <dbReference type="ARBA" id="ARBA00023136"/>
    </source>
</evidence>
<keyword evidence="4 6" id="KW-1133">Transmembrane helix</keyword>
<keyword evidence="2" id="KW-1003">Cell membrane</keyword>
<dbReference type="KEGG" id="srub:C2R22_19985"/>
<evidence type="ECO:0000256" key="2">
    <source>
        <dbReference type="ARBA" id="ARBA00022475"/>
    </source>
</evidence>